<evidence type="ECO:0000313" key="2">
    <source>
        <dbReference type="Proteomes" id="UP001244427"/>
    </source>
</evidence>
<gene>
    <name evidence="1" type="ORF">QFZ53_002129</name>
</gene>
<proteinExistence type="predicted"/>
<dbReference type="PANTHER" id="PTHR35399:SF2">
    <property type="entry name" value="DUF839 DOMAIN-CONTAINING PROTEIN"/>
    <property type="match status" value="1"/>
</dbReference>
<name>A0AAW8EXF3_9MICO</name>
<evidence type="ECO:0000313" key="1">
    <source>
        <dbReference type="EMBL" id="MDQ0647933.1"/>
    </source>
</evidence>
<sequence length="303" mass="31911">MTLADHTRRPLPMADHVRGKRSAVTCELKCANACLGPECNTSANEDFRSIASAVFSRRALFGLGAAAAVALAVGVGRDTPVSSPGAIGVGGAGVASGKPGTAGLSFGPIASVPADVDALTVPDGFTWKPIIRWGDPLFSRTPAFNLAAQTPQAQAEQFGYNSDYLDIVADPSGKTGVLVNNHEYVNPNIMFPATTDAAELRRRGDIYKAAQGMSVVDISRRKVGQPWSYVVDGRRNRRITVETVFELTGPAAGTELVKTAADPEGRWVHGTLGNCSGGTTPWGTILSGEENFNGYFAWAADTR</sequence>
<comment type="caution">
    <text evidence="1">The sequence shown here is derived from an EMBL/GenBank/DDBJ whole genome shotgun (WGS) entry which is preliminary data.</text>
</comment>
<protein>
    <submittedName>
        <fullName evidence="1">Secreted PhoX family phosphatase</fullName>
    </submittedName>
</protein>
<keyword evidence="2" id="KW-1185">Reference proteome</keyword>
<dbReference type="Proteomes" id="UP001244427">
    <property type="component" value="Unassembled WGS sequence"/>
</dbReference>
<organism evidence="1 2">
    <name type="scientific">Microbacterium natoriense</name>
    <dbReference type="NCBI Taxonomy" id="284570"/>
    <lineage>
        <taxon>Bacteria</taxon>
        <taxon>Bacillati</taxon>
        <taxon>Actinomycetota</taxon>
        <taxon>Actinomycetes</taxon>
        <taxon>Micrococcales</taxon>
        <taxon>Microbacteriaceae</taxon>
        <taxon>Microbacterium</taxon>
    </lineage>
</organism>
<dbReference type="Pfam" id="PF05787">
    <property type="entry name" value="PhoX"/>
    <property type="match status" value="1"/>
</dbReference>
<dbReference type="EMBL" id="JAUSXV010000001">
    <property type="protein sequence ID" value="MDQ0647933.1"/>
    <property type="molecule type" value="Genomic_DNA"/>
</dbReference>
<reference evidence="1 2" key="1">
    <citation type="submission" date="2023-07" db="EMBL/GenBank/DDBJ databases">
        <title>Comparative genomics of wheat-associated soil bacteria to identify genetic determinants of phenazine resistance.</title>
        <authorList>
            <person name="Mouncey N."/>
        </authorList>
    </citation>
    <scope>NUCLEOTIDE SEQUENCE [LARGE SCALE GENOMIC DNA]</scope>
    <source>
        <strain evidence="1 2">W4I9-1</strain>
    </source>
</reference>
<dbReference type="AlphaFoldDB" id="A0AAW8EXF3"/>
<dbReference type="InterPro" id="IPR008557">
    <property type="entry name" value="PhoX"/>
</dbReference>
<accession>A0AAW8EXF3</accession>
<dbReference type="PANTHER" id="PTHR35399">
    <property type="entry name" value="SLR8030 PROTEIN"/>
    <property type="match status" value="1"/>
</dbReference>